<evidence type="ECO:0000256" key="4">
    <source>
        <dbReference type="ARBA" id="ARBA00022705"/>
    </source>
</evidence>
<comment type="function">
    <text evidence="7">The GINS complex plays an essential role in the initiation of DNA replication. Has a role in chromosome segregation.</text>
</comment>
<dbReference type="PANTHER" id="PTHR12772:SF0">
    <property type="entry name" value="DNA REPLICATION COMPLEX GINS PROTEIN PSF2"/>
    <property type="match status" value="1"/>
</dbReference>
<feature type="domain" description="GINS subunit" evidence="10">
    <location>
        <begin position="43"/>
        <end position="158"/>
    </location>
</feature>
<dbReference type="InterPro" id="IPR036224">
    <property type="entry name" value="GINS_bundle-like_dom_sf"/>
</dbReference>
<dbReference type="Gene3D" id="3.40.5.50">
    <property type="match status" value="1"/>
</dbReference>
<dbReference type="OrthoDB" id="1938138at2759"/>
<dbReference type="Pfam" id="PF05916">
    <property type="entry name" value="Sld5"/>
    <property type="match status" value="1"/>
</dbReference>
<dbReference type="GO" id="GO:0000727">
    <property type="term" value="P:double-strand break repair via break-induced replication"/>
    <property type="evidence" value="ECO:0007669"/>
    <property type="project" value="TreeGrafter"/>
</dbReference>
<feature type="region of interest" description="Disordered" evidence="9">
    <location>
        <begin position="160"/>
        <end position="183"/>
    </location>
</feature>
<evidence type="ECO:0000259" key="10">
    <source>
        <dbReference type="Pfam" id="PF05916"/>
    </source>
</evidence>
<evidence type="ECO:0000256" key="3">
    <source>
        <dbReference type="ARBA" id="ARBA00015139"/>
    </source>
</evidence>
<dbReference type="Gene3D" id="1.20.58.1020">
    <property type="match status" value="1"/>
</dbReference>
<protein>
    <recommendedName>
        <fullName evidence="3 8">DNA replication complex GINS protein PSF2</fullName>
    </recommendedName>
</protein>
<evidence type="ECO:0000256" key="7">
    <source>
        <dbReference type="ARBA" id="ARBA00025163"/>
    </source>
</evidence>
<dbReference type="InterPro" id="IPR007257">
    <property type="entry name" value="GINS_Psf2"/>
</dbReference>
<accession>A0A3N4IHF9</accession>
<keyword evidence="4 8" id="KW-0235">DNA replication</keyword>
<dbReference type="EMBL" id="ML119663">
    <property type="protein sequence ID" value="RPA83631.1"/>
    <property type="molecule type" value="Genomic_DNA"/>
</dbReference>
<dbReference type="PANTHER" id="PTHR12772">
    <property type="entry name" value="DNA REPLICATION COMPLEX GINS PROTEIN PSF2"/>
    <property type="match status" value="1"/>
</dbReference>
<evidence type="ECO:0000313" key="12">
    <source>
        <dbReference type="EMBL" id="RPA83631.1"/>
    </source>
</evidence>
<dbReference type="SUPFAM" id="SSF158573">
    <property type="entry name" value="GINS helical bundle-like"/>
    <property type="match status" value="1"/>
</dbReference>
<evidence type="ECO:0000256" key="5">
    <source>
        <dbReference type="ARBA" id="ARBA00022829"/>
    </source>
</evidence>
<evidence type="ECO:0000256" key="9">
    <source>
        <dbReference type="SAM" id="MobiDB-lite"/>
    </source>
</evidence>
<evidence type="ECO:0000313" key="13">
    <source>
        <dbReference type="Proteomes" id="UP000275078"/>
    </source>
</evidence>
<comment type="subcellular location">
    <subcellularLocation>
        <location evidence="1 8">Nucleus</location>
    </subcellularLocation>
</comment>
<evidence type="ECO:0000256" key="8">
    <source>
        <dbReference type="PIRNR" id="PIRNR028998"/>
    </source>
</evidence>
<sequence length="183" mass="20898">MPPLHLISGTIPAMIPPQRISIPLWLALLLKKQKRCNIIPPDWMAYEHLELALKEENENAARFTDKLPYRWLEISELLLDGAADDFPQYGNNARRGEGDGGDIRVLLRGLREIRQAKARAGMNENLGGAYVQMTGLGLMEVTELKPYAISVMNDMQKLALPKDTRQERDDEDMEQDEDYDDEF</sequence>
<evidence type="ECO:0000259" key="11">
    <source>
        <dbReference type="Pfam" id="PF25005"/>
    </source>
</evidence>
<dbReference type="InterPro" id="IPR021151">
    <property type="entry name" value="GINS_A"/>
</dbReference>
<dbReference type="CDD" id="cd11712">
    <property type="entry name" value="GINS_A_psf2"/>
    <property type="match status" value="1"/>
</dbReference>
<dbReference type="AlphaFoldDB" id="A0A3N4IHF9"/>
<dbReference type="InterPro" id="IPR056784">
    <property type="entry name" value="PSF2_N"/>
</dbReference>
<evidence type="ECO:0000256" key="1">
    <source>
        <dbReference type="ARBA" id="ARBA00004123"/>
    </source>
</evidence>
<dbReference type="PIRSF" id="PIRSF028998">
    <property type="entry name" value="GINS_Psf2_subgr"/>
    <property type="match status" value="1"/>
</dbReference>
<dbReference type="Proteomes" id="UP000275078">
    <property type="component" value="Unassembled WGS sequence"/>
</dbReference>
<keyword evidence="5" id="KW-0159">Chromosome partition</keyword>
<keyword evidence="6 8" id="KW-0539">Nucleus</keyword>
<dbReference type="GO" id="GO:0007059">
    <property type="term" value="P:chromosome segregation"/>
    <property type="evidence" value="ECO:0007669"/>
    <property type="project" value="UniProtKB-KW"/>
</dbReference>
<dbReference type="GO" id="GO:0000811">
    <property type="term" value="C:GINS complex"/>
    <property type="evidence" value="ECO:0007669"/>
    <property type="project" value="TreeGrafter"/>
</dbReference>
<proteinExistence type="inferred from homology"/>
<comment type="subunit">
    <text evidence="8">Component of the GINS complex.</text>
</comment>
<dbReference type="STRING" id="1160509.A0A3N4IHF9"/>
<name>A0A3N4IHF9_ASCIM</name>
<evidence type="ECO:0000256" key="2">
    <source>
        <dbReference type="ARBA" id="ARBA00010565"/>
    </source>
</evidence>
<feature type="compositionally biased region" description="Acidic residues" evidence="9">
    <location>
        <begin position="169"/>
        <end position="183"/>
    </location>
</feature>
<dbReference type="GO" id="GO:0006260">
    <property type="term" value="P:DNA replication"/>
    <property type="evidence" value="ECO:0007669"/>
    <property type="project" value="UniProtKB-KW"/>
</dbReference>
<dbReference type="SUPFAM" id="SSF160059">
    <property type="entry name" value="PriA/YqbF domain"/>
    <property type="match status" value="1"/>
</dbReference>
<organism evidence="12 13">
    <name type="scientific">Ascobolus immersus RN42</name>
    <dbReference type="NCBI Taxonomy" id="1160509"/>
    <lineage>
        <taxon>Eukaryota</taxon>
        <taxon>Fungi</taxon>
        <taxon>Dikarya</taxon>
        <taxon>Ascomycota</taxon>
        <taxon>Pezizomycotina</taxon>
        <taxon>Pezizomycetes</taxon>
        <taxon>Pezizales</taxon>
        <taxon>Ascobolaceae</taxon>
        <taxon>Ascobolus</taxon>
    </lineage>
</organism>
<gene>
    <name evidence="12" type="ORF">BJ508DRAFT_413308</name>
</gene>
<dbReference type="CDD" id="cd21694">
    <property type="entry name" value="GINS_B_Psf2"/>
    <property type="match status" value="1"/>
</dbReference>
<feature type="domain" description="DNA replication complex GINS protein PSF2 N-terminal" evidence="11">
    <location>
        <begin position="1"/>
        <end position="39"/>
    </location>
</feature>
<dbReference type="Pfam" id="PF25005">
    <property type="entry name" value="PSF2_N"/>
    <property type="match status" value="1"/>
</dbReference>
<evidence type="ECO:0000256" key="6">
    <source>
        <dbReference type="ARBA" id="ARBA00023242"/>
    </source>
</evidence>
<keyword evidence="13" id="KW-1185">Reference proteome</keyword>
<reference evidence="12 13" key="1">
    <citation type="journal article" date="2018" name="Nat. Ecol. Evol.">
        <title>Pezizomycetes genomes reveal the molecular basis of ectomycorrhizal truffle lifestyle.</title>
        <authorList>
            <person name="Murat C."/>
            <person name="Payen T."/>
            <person name="Noel B."/>
            <person name="Kuo A."/>
            <person name="Morin E."/>
            <person name="Chen J."/>
            <person name="Kohler A."/>
            <person name="Krizsan K."/>
            <person name="Balestrini R."/>
            <person name="Da Silva C."/>
            <person name="Montanini B."/>
            <person name="Hainaut M."/>
            <person name="Levati E."/>
            <person name="Barry K.W."/>
            <person name="Belfiori B."/>
            <person name="Cichocki N."/>
            <person name="Clum A."/>
            <person name="Dockter R.B."/>
            <person name="Fauchery L."/>
            <person name="Guy J."/>
            <person name="Iotti M."/>
            <person name="Le Tacon F."/>
            <person name="Lindquist E.A."/>
            <person name="Lipzen A."/>
            <person name="Malagnac F."/>
            <person name="Mello A."/>
            <person name="Molinier V."/>
            <person name="Miyauchi S."/>
            <person name="Poulain J."/>
            <person name="Riccioni C."/>
            <person name="Rubini A."/>
            <person name="Sitrit Y."/>
            <person name="Splivallo R."/>
            <person name="Traeger S."/>
            <person name="Wang M."/>
            <person name="Zifcakova L."/>
            <person name="Wipf D."/>
            <person name="Zambonelli A."/>
            <person name="Paolocci F."/>
            <person name="Nowrousian M."/>
            <person name="Ottonello S."/>
            <person name="Baldrian P."/>
            <person name="Spatafora J.W."/>
            <person name="Henrissat B."/>
            <person name="Nagy L.G."/>
            <person name="Aury J.M."/>
            <person name="Wincker P."/>
            <person name="Grigoriev I.V."/>
            <person name="Bonfante P."/>
            <person name="Martin F.M."/>
        </authorList>
    </citation>
    <scope>NUCLEOTIDE SEQUENCE [LARGE SCALE GENOMIC DNA]</scope>
    <source>
        <strain evidence="12 13">RN42</strain>
    </source>
</reference>
<comment type="similarity">
    <text evidence="2 8">Belongs to the GINS2/PSF2 family.</text>
</comment>